<keyword evidence="4 11" id="KW-0808">Transferase</keyword>
<reference evidence="11" key="2">
    <citation type="journal article" date="2014" name="ISME J.">
        <title>Microbial stratification in low pH oxic and suboxic macroscopic growths along an acid mine drainage.</title>
        <authorList>
            <person name="Mendez-Garcia C."/>
            <person name="Mesa V."/>
            <person name="Sprenger R.R."/>
            <person name="Richter M."/>
            <person name="Diez M.S."/>
            <person name="Solano J."/>
            <person name="Bargiela R."/>
            <person name="Golyshina O.V."/>
            <person name="Manteca A."/>
            <person name="Ramos J.L."/>
            <person name="Gallego J.R."/>
            <person name="Llorente I."/>
            <person name="Martins Dos Santos V.A."/>
            <person name="Jensen O.N."/>
            <person name="Pelaez A.I."/>
            <person name="Sanchez J."/>
            <person name="Ferrer M."/>
        </authorList>
    </citation>
    <scope>NUCLEOTIDE SEQUENCE</scope>
</reference>
<dbReference type="InterPro" id="IPR002941">
    <property type="entry name" value="DNA_methylase_N4/N6"/>
</dbReference>
<name>T1DEN4_9ZZZZ</name>
<evidence type="ECO:0000256" key="1">
    <source>
        <dbReference type="ARBA" id="ARBA00010203"/>
    </source>
</evidence>
<evidence type="ECO:0000313" key="11">
    <source>
        <dbReference type="EMBL" id="EQD80465.1"/>
    </source>
</evidence>
<dbReference type="GO" id="GO:0003677">
    <property type="term" value="F:DNA binding"/>
    <property type="evidence" value="ECO:0007669"/>
    <property type="project" value="UniProtKB-KW"/>
</dbReference>
<dbReference type="PRINTS" id="PR00508">
    <property type="entry name" value="S21N4MTFRASE"/>
</dbReference>
<comment type="catalytic activity">
    <reaction evidence="8">
        <text>a 2'-deoxycytidine in DNA + S-adenosyl-L-methionine = an N(4)-methyl-2'-deoxycytidine in DNA + S-adenosyl-L-homocysteine + H(+)</text>
        <dbReference type="Rhea" id="RHEA:16857"/>
        <dbReference type="Rhea" id="RHEA-COMP:11369"/>
        <dbReference type="Rhea" id="RHEA-COMP:13674"/>
        <dbReference type="ChEBI" id="CHEBI:15378"/>
        <dbReference type="ChEBI" id="CHEBI:57856"/>
        <dbReference type="ChEBI" id="CHEBI:59789"/>
        <dbReference type="ChEBI" id="CHEBI:85452"/>
        <dbReference type="ChEBI" id="CHEBI:137933"/>
        <dbReference type="EC" id="2.1.1.113"/>
    </reaction>
</comment>
<evidence type="ECO:0000256" key="7">
    <source>
        <dbReference type="ARBA" id="ARBA00023125"/>
    </source>
</evidence>
<dbReference type="EMBL" id="AUZX01000653">
    <property type="protein sequence ID" value="EQD80465.1"/>
    <property type="molecule type" value="Genomic_DNA"/>
</dbReference>
<evidence type="ECO:0000256" key="5">
    <source>
        <dbReference type="ARBA" id="ARBA00022691"/>
    </source>
</evidence>
<accession>T1DEN4</accession>
<protein>
    <recommendedName>
        <fullName evidence="2">site-specific DNA-methyltransferase (cytosine-N(4)-specific)</fullName>
        <ecNumber evidence="2">2.1.1.113</ecNumber>
    </recommendedName>
</protein>
<dbReference type="Gene3D" id="3.40.50.150">
    <property type="entry name" value="Vaccinia Virus protein VP39"/>
    <property type="match status" value="1"/>
</dbReference>
<organism evidence="11">
    <name type="scientific">mine drainage metagenome</name>
    <dbReference type="NCBI Taxonomy" id="410659"/>
    <lineage>
        <taxon>unclassified sequences</taxon>
        <taxon>metagenomes</taxon>
        <taxon>ecological metagenomes</taxon>
    </lineage>
</organism>
<dbReference type="GO" id="GO:0032259">
    <property type="term" value="P:methylation"/>
    <property type="evidence" value="ECO:0007669"/>
    <property type="project" value="UniProtKB-KW"/>
</dbReference>
<dbReference type="GO" id="GO:0008170">
    <property type="term" value="F:N-methyltransferase activity"/>
    <property type="evidence" value="ECO:0007669"/>
    <property type="project" value="InterPro"/>
</dbReference>
<evidence type="ECO:0000256" key="4">
    <source>
        <dbReference type="ARBA" id="ARBA00022679"/>
    </source>
</evidence>
<comment type="caution">
    <text evidence="11">The sequence shown here is derived from an EMBL/GenBank/DDBJ whole genome shotgun (WGS) entry which is preliminary data.</text>
</comment>
<dbReference type="EC" id="2.1.1.113" evidence="2"/>
<reference evidence="11" key="1">
    <citation type="submission" date="2013-08" db="EMBL/GenBank/DDBJ databases">
        <authorList>
            <person name="Mendez C."/>
            <person name="Richter M."/>
            <person name="Ferrer M."/>
            <person name="Sanchez J."/>
        </authorList>
    </citation>
    <scope>NUCLEOTIDE SEQUENCE</scope>
</reference>
<evidence type="ECO:0000256" key="9">
    <source>
        <dbReference type="SAM" id="MobiDB-lite"/>
    </source>
</evidence>
<dbReference type="GO" id="GO:0015667">
    <property type="term" value="F:site-specific DNA-methyltransferase (cytosine-N4-specific) activity"/>
    <property type="evidence" value="ECO:0007669"/>
    <property type="project" value="UniProtKB-EC"/>
</dbReference>
<evidence type="ECO:0000256" key="8">
    <source>
        <dbReference type="ARBA" id="ARBA00049120"/>
    </source>
</evidence>
<keyword evidence="5" id="KW-0949">S-adenosyl-L-methionine</keyword>
<dbReference type="SUPFAM" id="SSF53335">
    <property type="entry name" value="S-adenosyl-L-methionine-dependent methyltransferases"/>
    <property type="match status" value="1"/>
</dbReference>
<proteinExistence type="inferred from homology"/>
<comment type="similarity">
    <text evidence="1">Belongs to the N(4)/N(6)-methyltransferase family. N(4) subfamily.</text>
</comment>
<feature type="compositionally biased region" description="Polar residues" evidence="9">
    <location>
        <begin position="10"/>
        <end position="20"/>
    </location>
</feature>
<dbReference type="InterPro" id="IPR029063">
    <property type="entry name" value="SAM-dependent_MTases_sf"/>
</dbReference>
<dbReference type="GO" id="GO:0009307">
    <property type="term" value="P:DNA restriction-modification system"/>
    <property type="evidence" value="ECO:0007669"/>
    <property type="project" value="UniProtKB-KW"/>
</dbReference>
<evidence type="ECO:0000256" key="2">
    <source>
        <dbReference type="ARBA" id="ARBA00012185"/>
    </source>
</evidence>
<dbReference type="InterPro" id="IPR001091">
    <property type="entry name" value="RM_Methyltransferase"/>
</dbReference>
<dbReference type="AlphaFoldDB" id="T1DEN4"/>
<evidence type="ECO:0000256" key="3">
    <source>
        <dbReference type="ARBA" id="ARBA00022603"/>
    </source>
</evidence>
<dbReference type="Pfam" id="PF01555">
    <property type="entry name" value="N6_N4_Mtase"/>
    <property type="match status" value="1"/>
</dbReference>
<keyword evidence="7" id="KW-0238">DNA-binding</keyword>
<dbReference type="PROSITE" id="PS00093">
    <property type="entry name" value="N4_MTASE"/>
    <property type="match status" value="1"/>
</dbReference>
<keyword evidence="3 11" id="KW-0489">Methyltransferase</keyword>
<dbReference type="InterPro" id="IPR017985">
    <property type="entry name" value="MeTrfase_CN4_CS"/>
</dbReference>
<evidence type="ECO:0000259" key="10">
    <source>
        <dbReference type="Pfam" id="PF01555"/>
    </source>
</evidence>
<sequence length="190" mass="21669">MDETRKRNGTETSAFGSPSRANHDSSKFYSSRLYEDFPRAENNVDFTENKVPETALDRVFCKSSEKMNEIPNNSIHLMVTSPPYNVGKLYDKDMSIAEYRNFLSDVWKEVYRVLVPGGRACINMANLGRKPYIPLHTFIIEDMIKLGFLMRGEVIWDKGATASSSVAWGTYLSAKNPVLRDSHEYILILL</sequence>
<feature type="region of interest" description="Disordered" evidence="9">
    <location>
        <begin position="1"/>
        <end position="27"/>
    </location>
</feature>
<keyword evidence="6" id="KW-0680">Restriction system</keyword>
<gene>
    <name evidence="11" type="ORF">B1A_00864</name>
</gene>
<evidence type="ECO:0000256" key="6">
    <source>
        <dbReference type="ARBA" id="ARBA00022747"/>
    </source>
</evidence>
<feature type="domain" description="DNA methylase N-4/N-6" evidence="10">
    <location>
        <begin position="75"/>
        <end position="188"/>
    </location>
</feature>